<sequence>MEEGRVQWEVANDVQDMDIDSGSTCDIYHYDSTQQRKLLDAKPWSRDMNYFQHVHISALALLKMTMHARSGGNIEIMGSLQGKLIHRGFIIMDVFPLPVEGTETRVNAHADGYEFMVSYQEQSSHAGRLENIVGWYHSHPGYGCWLSGIDVQTQRTNQLYQDPFVAIVIDPLRTVTKGKVDIGAFRTYPEGFNNNAQHSATEFGASSSQTSSQQANKSYQSIPVNKIEDFGVHCNQYYSLKVSCFKSNLDSTLLDVLWSKYWASIFSSSELISNREYRKDQINDLNMKLDRAQLQIKRGSRVGGDMMIGRPSSSSTPAGFMKPYVMPTDRSSQTESVLNTISNDSEKLAAEQLQALITLSAKHALFH</sequence>
<comment type="similarity">
    <text evidence="1">Belongs to the peptidase M67A family. CSN5 subfamily.</text>
</comment>
<protein>
    <recommendedName>
        <fullName evidence="8">MPN domain-containing protein</fullName>
    </recommendedName>
</protein>
<evidence type="ECO:0000256" key="3">
    <source>
        <dbReference type="ARBA" id="ARBA00022723"/>
    </source>
</evidence>
<evidence type="ECO:0000256" key="6">
    <source>
        <dbReference type="ARBA" id="ARBA00022833"/>
    </source>
</evidence>
<dbReference type="Pfam" id="PF18323">
    <property type="entry name" value="CSN5_C"/>
    <property type="match status" value="1"/>
</dbReference>
<dbReference type="PROSITE" id="PS50249">
    <property type="entry name" value="MPN"/>
    <property type="match status" value="1"/>
</dbReference>
<feature type="domain" description="MPN" evidence="8">
    <location>
        <begin position="54"/>
        <end position="191"/>
    </location>
</feature>
<keyword evidence="4" id="KW-0736">Signalosome</keyword>
<dbReference type="InterPro" id="IPR040961">
    <property type="entry name" value="CSN5_C"/>
</dbReference>
<evidence type="ECO:0000256" key="7">
    <source>
        <dbReference type="ARBA" id="ARBA00023049"/>
    </source>
</evidence>
<keyword evidence="2" id="KW-0645">Protease</keyword>
<evidence type="ECO:0000313" key="9">
    <source>
        <dbReference type="EMBL" id="CAD8818138.1"/>
    </source>
</evidence>
<organism evidence="9">
    <name type="scientific">Timspurckia oligopyrenoides</name>
    <dbReference type="NCBI Taxonomy" id="708627"/>
    <lineage>
        <taxon>Eukaryota</taxon>
        <taxon>Rhodophyta</taxon>
        <taxon>Bangiophyceae</taxon>
        <taxon>Porphyridiales</taxon>
        <taxon>Porphyridiaceae</taxon>
        <taxon>Timspurckia</taxon>
    </lineage>
</organism>
<dbReference type="CDD" id="cd08069">
    <property type="entry name" value="MPN_RPN11_CSN5"/>
    <property type="match status" value="1"/>
</dbReference>
<gene>
    <name evidence="9" type="ORF">TOLI1172_LOCUS2527</name>
</gene>
<dbReference type="InterPro" id="IPR000555">
    <property type="entry name" value="JAMM/MPN+_dom"/>
</dbReference>
<evidence type="ECO:0000256" key="2">
    <source>
        <dbReference type="ARBA" id="ARBA00022670"/>
    </source>
</evidence>
<evidence type="ECO:0000256" key="1">
    <source>
        <dbReference type="ARBA" id="ARBA00006008"/>
    </source>
</evidence>
<keyword evidence="7" id="KW-0482">Metalloprotease</keyword>
<keyword evidence="3" id="KW-0479">Metal-binding</keyword>
<dbReference type="GO" id="GO:0008237">
    <property type="term" value="F:metallopeptidase activity"/>
    <property type="evidence" value="ECO:0007669"/>
    <property type="project" value="UniProtKB-KW"/>
</dbReference>
<evidence type="ECO:0000256" key="5">
    <source>
        <dbReference type="ARBA" id="ARBA00022801"/>
    </source>
</evidence>
<dbReference type="AlphaFoldDB" id="A0A7S0ZD55"/>
<dbReference type="Gene3D" id="3.40.140.10">
    <property type="entry name" value="Cytidine Deaminase, domain 2"/>
    <property type="match status" value="1"/>
</dbReference>
<reference evidence="9" key="1">
    <citation type="submission" date="2021-01" db="EMBL/GenBank/DDBJ databases">
        <authorList>
            <person name="Corre E."/>
            <person name="Pelletier E."/>
            <person name="Niang G."/>
            <person name="Scheremetjew M."/>
            <person name="Finn R."/>
            <person name="Kale V."/>
            <person name="Holt S."/>
            <person name="Cochrane G."/>
            <person name="Meng A."/>
            <person name="Brown T."/>
            <person name="Cohen L."/>
        </authorList>
    </citation>
    <scope>NUCLEOTIDE SEQUENCE</scope>
    <source>
        <strain evidence="9">CCMP3278</strain>
    </source>
</reference>
<proteinExistence type="inferred from homology"/>
<dbReference type="Pfam" id="PF01398">
    <property type="entry name" value="JAB"/>
    <property type="match status" value="1"/>
</dbReference>
<dbReference type="SMART" id="SM00232">
    <property type="entry name" value="JAB_MPN"/>
    <property type="match status" value="1"/>
</dbReference>
<evidence type="ECO:0000259" key="8">
    <source>
        <dbReference type="PROSITE" id="PS50249"/>
    </source>
</evidence>
<dbReference type="SUPFAM" id="SSF102712">
    <property type="entry name" value="JAB1/MPN domain"/>
    <property type="match status" value="1"/>
</dbReference>
<dbReference type="GO" id="GO:0046872">
    <property type="term" value="F:metal ion binding"/>
    <property type="evidence" value="ECO:0007669"/>
    <property type="project" value="UniProtKB-KW"/>
</dbReference>
<evidence type="ECO:0000256" key="4">
    <source>
        <dbReference type="ARBA" id="ARBA00022790"/>
    </source>
</evidence>
<dbReference type="GO" id="GO:0008180">
    <property type="term" value="C:COP9 signalosome"/>
    <property type="evidence" value="ECO:0007669"/>
    <property type="project" value="UniProtKB-KW"/>
</dbReference>
<dbReference type="PANTHER" id="PTHR10410">
    <property type="entry name" value="EUKARYOTIC TRANSLATION INITIATION FACTOR 3 -RELATED"/>
    <property type="match status" value="1"/>
</dbReference>
<dbReference type="InterPro" id="IPR037518">
    <property type="entry name" value="MPN"/>
</dbReference>
<dbReference type="EMBL" id="HBFP01003565">
    <property type="protein sequence ID" value="CAD8818138.1"/>
    <property type="molecule type" value="Transcribed_RNA"/>
</dbReference>
<name>A0A7S0ZD55_9RHOD</name>
<dbReference type="InterPro" id="IPR050242">
    <property type="entry name" value="JAMM_MPN+_peptidase_M67A"/>
</dbReference>
<accession>A0A7S0ZD55</accession>
<keyword evidence="6" id="KW-0862">Zinc</keyword>
<dbReference type="GO" id="GO:0006508">
    <property type="term" value="P:proteolysis"/>
    <property type="evidence" value="ECO:0007669"/>
    <property type="project" value="UniProtKB-KW"/>
</dbReference>
<dbReference type="FunFam" id="3.40.140.10:FF:000003">
    <property type="entry name" value="COP9 signalosome complex subunit 5"/>
    <property type="match status" value="1"/>
</dbReference>
<keyword evidence="5" id="KW-0378">Hydrolase</keyword>